<reference evidence="2 3" key="1">
    <citation type="journal article" date="2015" name="Int. J. Syst. Evol. Microbiol.">
        <title>Hyunsoonleella pacifica sp. nov., isolated from seawater of South Pacific Gyre.</title>
        <authorList>
            <person name="Gao X."/>
            <person name="Zhang Z."/>
            <person name="Dai X."/>
            <person name="Zhang X.H."/>
        </authorList>
    </citation>
    <scope>NUCLEOTIDE SEQUENCE [LARGE SCALE GENOMIC DNA]</scope>
    <source>
        <strain evidence="2 3">SW033</strain>
    </source>
</reference>
<protein>
    <submittedName>
        <fullName evidence="2">Deoxyribose-phosphate aldolase</fullName>
    </submittedName>
</protein>
<keyword evidence="1" id="KW-0732">Signal</keyword>
<accession>A0A4Q9FMT0</accession>
<gene>
    <name evidence="2" type="ORF">EYD46_16625</name>
</gene>
<evidence type="ECO:0000313" key="2">
    <source>
        <dbReference type="EMBL" id="TBN13120.1"/>
    </source>
</evidence>
<dbReference type="InterPro" id="IPR045444">
    <property type="entry name" value="DUF6503"/>
</dbReference>
<organism evidence="2 3">
    <name type="scientific">Hyunsoonleella pacifica</name>
    <dbReference type="NCBI Taxonomy" id="1080224"/>
    <lineage>
        <taxon>Bacteria</taxon>
        <taxon>Pseudomonadati</taxon>
        <taxon>Bacteroidota</taxon>
        <taxon>Flavobacteriia</taxon>
        <taxon>Flavobacteriales</taxon>
        <taxon>Flavobacteriaceae</taxon>
    </lineage>
</organism>
<dbReference type="Proteomes" id="UP000292372">
    <property type="component" value="Unassembled WGS sequence"/>
</dbReference>
<proteinExistence type="predicted"/>
<name>A0A4Q9FMT0_9FLAO</name>
<dbReference type="PROSITE" id="PS51257">
    <property type="entry name" value="PROKAR_LIPOPROTEIN"/>
    <property type="match status" value="1"/>
</dbReference>
<comment type="caution">
    <text evidence="2">The sequence shown here is derived from an EMBL/GenBank/DDBJ whole genome shotgun (WGS) entry which is preliminary data.</text>
</comment>
<evidence type="ECO:0000313" key="3">
    <source>
        <dbReference type="Proteomes" id="UP000292372"/>
    </source>
</evidence>
<dbReference type="OrthoDB" id="982433at2"/>
<dbReference type="Pfam" id="PF20113">
    <property type="entry name" value="DUF6503"/>
    <property type="match status" value="1"/>
</dbReference>
<sequence>MKLFYIFVFVSFLYACNASKKVLTAQDIINNAIAKHCNGNCENSTITFSFRNKTYKAYKNKGIYEYERTYKDSLLAVRDVLTNDGFKRYVNDTLVVLNDDEKFKYANSVNSVHYFAQLPYGLNAPAANKVLLGEATIKGKQYYEIEVTFDEEGGGKDFEDVFVYWIAKDDFALDYLAYSYAVNGGGIRFREAYNKRVVNGMTFMDYNNYKPDNLNIELIILDDLFQEGKLELISKIETKHIEVSLEY</sequence>
<dbReference type="AlphaFoldDB" id="A0A4Q9FMT0"/>
<keyword evidence="3" id="KW-1185">Reference proteome</keyword>
<dbReference type="RefSeq" id="WP_130938293.1">
    <property type="nucleotide sequence ID" value="NZ_BMEE01000007.1"/>
</dbReference>
<feature type="signal peptide" evidence="1">
    <location>
        <begin position="1"/>
        <end position="20"/>
    </location>
</feature>
<feature type="chain" id="PRO_5020429817" evidence="1">
    <location>
        <begin position="21"/>
        <end position="247"/>
    </location>
</feature>
<dbReference type="EMBL" id="SIRS01000007">
    <property type="protein sequence ID" value="TBN13120.1"/>
    <property type="molecule type" value="Genomic_DNA"/>
</dbReference>
<evidence type="ECO:0000256" key="1">
    <source>
        <dbReference type="SAM" id="SignalP"/>
    </source>
</evidence>